<protein>
    <recommendedName>
        <fullName evidence="2">TORTIFOLIA1/SINE1-2 N-terminal domain-containing protein</fullName>
    </recommendedName>
</protein>
<dbReference type="AlphaFoldDB" id="A0AAD1Y6Z1"/>
<evidence type="ECO:0000313" key="4">
    <source>
        <dbReference type="Proteomes" id="UP001295684"/>
    </source>
</evidence>
<feature type="compositionally biased region" description="Polar residues" evidence="1">
    <location>
        <begin position="308"/>
        <end position="323"/>
    </location>
</feature>
<dbReference type="GO" id="GO:0008017">
    <property type="term" value="F:microtubule binding"/>
    <property type="evidence" value="ECO:0007669"/>
    <property type="project" value="InterPro"/>
</dbReference>
<dbReference type="InterPro" id="IPR011989">
    <property type="entry name" value="ARM-like"/>
</dbReference>
<evidence type="ECO:0000256" key="1">
    <source>
        <dbReference type="SAM" id="MobiDB-lite"/>
    </source>
</evidence>
<organism evidence="3 4">
    <name type="scientific">Euplotes crassus</name>
    <dbReference type="NCBI Taxonomy" id="5936"/>
    <lineage>
        <taxon>Eukaryota</taxon>
        <taxon>Sar</taxon>
        <taxon>Alveolata</taxon>
        <taxon>Ciliophora</taxon>
        <taxon>Intramacronucleata</taxon>
        <taxon>Spirotrichea</taxon>
        <taxon>Hypotrichia</taxon>
        <taxon>Euplotida</taxon>
        <taxon>Euplotidae</taxon>
        <taxon>Moneuplotes</taxon>
    </lineage>
</organism>
<dbReference type="InterPro" id="IPR016024">
    <property type="entry name" value="ARM-type_fold"/>
</dbReference>
<reference evidence="3" key="1">
    <citation type="submission" date="2023-07" db="EMBL/GenBank/DDBJ databases">
        <authorList>
            <consortium name="AG Swart"/>
            <person name="Singh M."/>
            <person name="Singh A."/>
            <person name="Seah K."/>
            <person name="Emmerich C."/>
        </authorList>
    </citation>
    <scope>NUCLEOTIDE SEQUENCE</scope>
    <source>
        <strain evidence="3">DP1</strain>
    </source>
</reference>
<sequence>MSKKSYFPAVIETKHQFRQCLLRALSKFNNNYTTKTAVEELKELMVEHITNTDRMNTFLYHINEQTDHLGNTQKKEYIKVYGIAAEIFEESLIPFLPKVLSQIQQKLKENDQQEILNSYAESIGMILTNVLKNIETVEEATELLTTFLKMVFTNLNQPGKIVQSGAALCLTKIIQNAPVDALMAKMEDLCKALQEVLNSNNCRAHTQILESLISLLLSVEQEFEPYAVGFLPTLLECMALNEWHTRKIGIDVMYTIAAILGDVLTPYTKEIYEVLNHCRFDKMKPVREAAIEALNLIKEIDPSCVSETQVSEPVSKSRPTTSDKPWKKQKKNPEEDHSYPNFHGVQEEEPETKKITAATRKRREAQEAKKKAKPSRKPNLKKEKKSIFDQERNPTFFSNKPKIEPKIYMASGGEDKKEKKEKHNFYYQNEEKNFEDTPDFLDADDKISEEEKRMDLSQEASDNKPNSKAKPVIVFDINNEEEKEDDEAEALEGDQSKPKHRFNVVYDPDTEDIQITEEVDQKEQTHEKVEETPENHDFEESDRNEEGSYVPNQKVQRMDKNTPNEPERENVAKTYGTIEERIKDSPEHSSPKKSPVKSVKKPGNDVRKNQNENSNDKGVIPFDVERSLSGIREQVQNVERKVDSSMNSNFYNQDANRQDFVRHTISVPSNTNFAQNRENMMERQQETVDYQRRDNYGQVSQSVSKARNSQADLHQNPLESNMNPKPPLNASSSDMDVPFKHMIQEQMRMMKAQQDKILENQNIFQTYITNEITMIKNRLNQLESDILLSKTLGASPSYEMPSMQSHTYQ</sequence>
<feature type="compositionally biased region" description="Basic and acidic residues" evidence="1">
    <location>
        <begin position="578"/>
        <end position="590"/>
    </location>
</feature>
<feature type="compositionally biased region" description="Acidic residues" evidence="1">
    <location>
        <begin position="478"/>
        <end position="492"/>
    </location>
</feature>
<name>A0AAD1Y6Z1_EUPCR</name>
<feature type="compositionally biased region" description="Basic and acidic residues" evidence="1">
    <location>
        <begin position="519"/>
        <end position="538"/>
    </location>
</feature>
<accession>A0AAD1Y6Z1</accession>
<dbReference type="InterPro" id="IPR033337">
    <property type="entry name" value="TORTIFOLIA1/SINE1-2"/>
</dbReference>
<dbReference type="GO" id="GO:0005874">
    <property type="term" value="C:microtubule"/>
    <property type="evidence" value="ECO:0007669"/>
    <property type="project" value="InterPro"/>
</dbReference>
<comment type="caution">
    <text evidence="3">The sequence shown here is derived from an EMBL/GenBank/DDBJ whole genome shotgun (WGS) entry which is preliminary data.</text>
</comment>
<dbReference type="InterPro" id="IPR057600">
    <property type="entry name" value="TORTIFOLIA1/SINE1-2_N"/>
</dbReference>
<evidence type="ECO:0000259" key="2">
    <source>
        <dbReference type="Pfam" id="PF24714"/>
    </source>
</evidence>
<evidence type="ECO:0000313" key="3">
    <source>
        <dbReference type="EMBL" id="CAI2385525.1"/>
    </source>
</evidence>
<feature type="region of interest" description="Disordered" evidence="1">
    <location>
        <begin position="308"/>
        <end position="621"/>
    </location>
</feature>
<dbReference type="PANTHER" id="PTHR31355">
    <property type="entry name" value="MICROTUBULE-ASSOCIATED PROTEIN TORTIFOLIA1"/>
    <property type="match status" value="1"/>
</dbReference>
<dbReference type="SUPFAM" id="SSF48371">
    <property type="entry name" value="ARM repeat"/>
    <property type="match status" value="1"/>
</dbReference>
<feature type="region of interest" description="Disordered" evidence="1">
    <location>
        <begin position="692"/>
        <end position="729"/>
    </location>
</feature>
<feature type="compositionally biased region" description="Polar residues" evidence="1">
    <location>
        <begin position="697"/>
        <end position="729"/>
    </location>
</feature>
<dbReference type="Proteomes" id="UP001295684">
    <property type="component" value="Unassembled WGS sequence"/>
</dbReference>
<feature type="compositionally biased region" description="Basic and acidic residues" evidence="1">
    <location>
        <begin position="556"/>
        <end position="571"/>
    </location>
</feature>
<gene>
    <name evidence="3" type="ORF">ECRASSUSDP1_LOCUS27097</name>
</gene>
<feature type="compositionally biased region" description="Basic and acidic residues" evidence="1">
    <location>
        <begin position="443"/>
        <end position="456"/>
    </location>
</feature>
<dbReference type="PANTHER" id="PTHR31355:SF7">
    <property type="entry name" value="MICROTUBULE-ASSOCIATED PROTEIN TORTIFOLIA1"/>
    <property type="match status" value="1"/>
</dbReference>
<dbReference type="Gene3D" id="1.25.10.10">
    <property type="entry name" value="Leucine-rich Repeat Variant"/>
    <property type="match status" value="1"/>
</dbReference>
<dbReference type="EMBL" id="CAMPGE010027950">
    <property type="protein sequence ID" value="CAI2385525.1"/>
    <property type="molecule type" value="Genomic_DNA"/>
</dbReference>
<feature type="compositionally biased region" description="Acidic residues" evidence="1">
    <location>
        <begin position="508"/>
        <end position="518"/>
    </location>
</feature>
<keyword evidence="4" id="KW-1185">Reference proteome</keyword>
<feature type="compositionally biased region" description="Basic and acidic residues" evidence="1">
    <location>
        <begin position="413"/>
        <end position="435"/>
    </location>
</feature>
<feature type="domain" description="TORTIFOLIA1/SINE1-2 N-terminal" evidence="2">
    <location>
        <begin position="16"/>
        <end position="299"/>
    </location>
</feature>
<dbReference type="Pfam" id="PF24714">
    <property type="entry name" value="TOR1L1_N"/>
    <property type="match status" value="1"/>
</dbReference>
<feature type="compositionally biased region" description="Basic residues" evidence="1">
    <location>
        <begin position="370"/>
        <end position="384"/>
    </location>
</feature>
<proteinExistence type="predicted"/>